<dbReference type="AlphaFoldDB" id="A0A086ZHW0"/>
<organism evidence="1 2">
    <name type="scientific">Bifidobacterium biavatii DSM 23969</name>
    <dbReference type="NCBI Taxonomy" id="1437608"/>
    <lineage>
        <taxon>Bacteria</taxon>
        <taxon>Bacillati</taxon>
        <taxon>Actinomycetota</taxon>
        <taxon>Actinomycetes</taxon>
        <taxon>Bifidobacteriales</taxon>
        <taxon>Bifidobacteriaceae</taxon>
        <taxon>Bifidobacterium</taxon>
    </lineage>
</organism>
<dbReference type="Proteomes" id="UP000029108">
    <property type="component" value="Unassembled WGS sequence"/>
</dbReference>
<keyword evidence="2" id="KW-1185">Reference proteome</keyword>
<evidence type="ECO:0000313" key="1">
    <source>
        <dbReference type="EMBL" id="KFI46110.1"/>
    </source>
</evidence>
<dbReference type="STRING" id="1437608.GCA_000771645_01778"/>
<proteinExistence type="predicted"/>
<dbReference type="RefSeq" id="WP_152600646.1">
    <property type="nucleotide sequence ID" value="NZ_JDUU01000033.1"/>
</dbReference>
<name>A0A086ZHW0_9BIFI</name>
<evidence type="ECO:0000313" key="2">
    <source>
        <dbReference type="Proteomes" id="UP000029108"/>
    </source>
</evidence>
<comment type="caution">
    <text evidence="1">The sequence shown here is derived from an EMBL/GenBank/DDBJ whole genome shotgun (WGS) entry which is preliminary data.</text>
</comment>
<accession>A0A086ZHW0</accession>
<gene>
    <name evidence="1" type="ORF">BBIA_2075</name>
</gene>
<dbReference type="EMBL" id="JGYN01000040">
    <property type="protein sequence ID" value="KFI46110.1"/>
    <property type="molecule type" value="Genomic_DNA"/>
</dbReference>
<protein>
    <submittedName>
        <fullName evidence="1">Uncharacterized protein</fullName>
    </submittedName>
</protein>
<reference evidence="1 2" key="1">
    <citation type="submission" date="2014-03" db="EMBL/GenBank/DDBJ databases">
        <title>Genomics of Bifidobacteria.</title>
        <authorList>
            <person name="Ventura M."/>
            <person name="Milani C."/>
            <person name="Lugli G.A."/>
        </authorList>
    </citation>
    <scope>NUCLEOTIDE SEQUENCE [LARGE SCALE GENOMIC DNA]</scope>
    <source>
        <strain evidence="1 2">DSM 23969</strain>
    </source>
</reference>
<sequence length="103" mass="10909">MSEGLTAMLAGVLVKDPQTPTAGTVGRGRLLVRTISPMGETGETVTVIVTAKRELDYLRYMQPRQGDRVIAAGIIPDEATDEPTIEANMLAFGSSLDMNGDAS</sequence>